<gene>
    <name evidence="2" type="ORF">CSW14_09690</name>
    <name evidence="1" type="ORF">CSW45_08285</name>
</gene>
<evidence type="ECO:0000313" key="2">
    <source>
        <dbReference type="EMBL" id="RTI51508.1"/>
    </source>
</evidence>
<dbReference type="AlphaFoldDB" id="A0A430R4B7"/>
<accession>A0A430R4B7</accession>
<dbReference type="Proteomes" id="UP000286910">
    <property type="component" value="Unassembled WGS sequence"/>
</dbReference>
<protein>
    <submittedName>
        <fullName evidence="1">Uncharacterized protein</fullName>
    </submittedName>
</protein>
<dbReference type="EMBL" id="PELR01000275">
    <property type="protein sequence ID" value="RTH02252.1"/>
    <property type="molecule type" value="Genomic_DNA"/>
</dbReference>
<dbReference type="EMBL" id="PEMW01000355">
    <property type="protein sequence ID" value="RTI51508.1"/>
    <property type="molecule type" value="Genomic_DNA"/>
</dbReference>
<evidence type="ECO:0000313" key="1">
    <source>
        <dbReference type="EMBL" id="RTH02252.1"/>
    </source>
</evidence>
<proteinExistence type="predicted"/>
<name>A0A430R4B7_THESC</name>
<sequence length="101" mass="10836">MGEVARALPMSFTAYLEMEEGSPVRHGLMGGFPHAMAGTSKTHNLRRIFWCAPGSRAWSFPVGGKEASGGRRYAVGRVVLPCPEAALDLEAPYEGVELESA</sequence>
<dbReference type="Proteomes" id="UP000287467">
    <property type="component" value="Unassembled WGS sequence"/>
</dbReference>
<comment type="caution">
    <text evidence="1">The sequence shown here is derived from an EMBL/GenBank/DDBJ whole genome shotgun (WGS) entry which is preliminary data.</text>
</comment>
<evidence type="ECO:0000313" key="4">
    <source>
        <dbReference type="Proteomes" id="UP000287467"/>
    </source>
</evidence>
<evidence type="ECO:0000313" key="3">
    <source>
        <dbReference type="Proteomes" id="UP000286910"/>
    </source>
</evidence>
<reference evidence="3 4" key="1">
    <citation type="journal article" date="2019" name="Extremophiles">
        <title>Biogeography of thermophiles and predominance of Thermus scotoductus in domestic water heaters.</title>
        <authorList>
            <person name="Wilpiszeski R.L."/>
            <person name="Zhang Z."/>
            <person name="House C.H."/>
        </authorList>
    </citation>
    <scope>NUCLEOTIDE SEQUENCE [LARGE SCALE GENOMIC DNA]</scope>
    <source>
        <strain evidence="2 4">1_S1</strain>
        <strain evidence="1 3">32_S32</strain>
    </source>
</reference>
<organism evidence="1 3">
    <name type="scientific">Thermus scotoductus</name>
    <dbReference type="NCBI Taxonomy" id="37636"/>
    <lineage>
        <taxon>Bacteria</taxon>
        <taxon>Thermotogati</taxon>
        <taxon>Deinococcota</taxon>
        <taxon>Deinococci</taxon>
        <taxon>Thermales</taxon>
        <taxon>Thermaceae</taxon>
        <taxon>Thermus</taxon>
    </lineage>
</organism>
<dbReference type="RefSeq" id="WP_126178627.1">
    <property type="nucleotide sequence ID" value="NZ_PELN01000391.1"/>
</dbReference>